<sequence length="91" mass="9299">MTKPKDGEPAFEPFADAAAVRIVGALAFENGPDTIALHGSLDITRDKVGLAQARALKATIDAVVAALEAADLPAEVAESTTAPTVVKNPFA</sequence>
<keyword evidence="2" id="KW-1185">Reference proteome</keyword>
<dbReference type="Proteomes" id="UP001055117">
    <property type="component" value="Unassembled WGS sequence"/>
</dbReference>
<evidence type="ECO:0000313" key="1">
    <source>
        <dbReference type="EMBL" id="GJD47041.1"/>
    </source>
</evidence>
<evidence type="ECO:0000313" key="2">
    <source>
        <dbReference type="Proteomes" id="UP001055117"/>
    </source>
</evidence>
<protein>
    <submittedName>
        <fullName evidence="1">Uncharacterized protein</fullName>
    </submittedName>
</protein>
<dbReference type="EMBL" id="BPQG01000110">
    <property type="protein sequence ID" value="GJD47041.1"/>
    <property type="molecule type" value="Genomic_DNA"/>
</dbReference>
<proteinExistence type="predicted"/>
<comment type="caution">
    <text evidence="1">The sequence shown here is derived from an EMBL/GenBank/DDBJ whole genome shotgun (WGS) entry which is preliminary data.</text>
</comment>
<reference evidence="1 2" key="1">
    <citation type="journal article" date="2021" name="Front. Microbiol.">
        <title>Comprehensive Comparative Genomics and Phenotyping of Methylobacterium Species.</title>
        <authorList>
            <person name="Alessa O."/>
            <person name="Ogura Y."/>
            <person name="Fujitani Y."/>
            <person name="Takami H."/>
            <person name="Hayashi T."/>
            <person name="Sahin N."/>
            <person name="Tani A."/>
        </authorList>
    </citation>
    <scope>NUCLEOTIDE SEQUENCE [LARGE SCALE GENOMIC DNA]</scope>
    <source>
        <strain evidence="1 2">DSM 23679</strain>
    </source>
</reference>
<name>A0ABQ4QP24_9HYPH</name>
<gene>
    <name evidence="1" type="ORF">AFCDBAGC_4926</name>
</gene>
<dbReference type="RefSeq" id="WP_147832137.1">
    <property type="nucleotide sequence ID" value="NZ_BPQG01000110.1"/>
</dbReference>
<organism evidence="1 2">
    <name type="scientific">Methylobacterium cerastii</name>
    <dbReference type="NCBI Taxonomy" id="932741"/>
    <lineage>
        <taxon>Bacteria</taxon>
        <taxon>Pseudomonadati</taxon>
        <taxon>Pseudomonadota</taxon>
        <taxon>Alphaproteobacteria</taxon>
        <taxon>Hyphomicrobiales</taxon>
        <taxon>Methylobacteriaceae</taxon>
        <taxon>Methylobacterium</taxon>
    </lineage>
</organism>
<accession>A0ABQ4QP24</accession>